<accession>A0A1E5L3W1</accession>
<dbReference type="AlphaFoldDB" id="A0A1E5L3W1"/>
<keyword evidence="1" id="KW-0472">Membrane</keyword>
<keyword evidence="1" id="KW-0812">Transmembrane</keyword>
<gene>
    <name evidence="2" type="ORF">BHU72_08050</name>
</gene>
<keyword evidence="3" id="KW-1185">Reference proteome</keyword>
<feature type="transmembrane region" description="Helical" evidence="1">
    <location>
        <begin position="6"/>
        <end position="30"/>
    </location>
</feature>
<evidence type="ECO:0000256" key="1">
    <source>
        <dbReference type="SAM" id="Phobius"/>
    </source>
</evidence>
<dbReference type="Proteomes" id="UP000095255">
    <property type="component" value="Unassembled WGS sequence"/>
</dbReference>
<protein>
    <submittedName>
        <fullName evidence="2">Uncharacterized protein</fullName>
    </submittedName>
</protein>
<dbReference type="EMBL" id="MJAT01000036">
    <property type="protein sequence ID" value="OEH84776.1"/>
    <property type="molecule type" value="Genomic_DNA"/>
</dbReference>
<evidence type="ECO:0000313" key="2">
    <source>
        <dbReference type="EMBL" id="OEH84776.1"/>
    </source>
</evidence>
<sequence length="67" mass="7673">MPSKVLITIVGFYLLIIAIILLGKLLLSALIKARFTFMQVKYIVWIYFVLSILTAISVTIYILLRLI</sequence>
<name>A0A1E5L3W1_9FIRM</name>
<feature type="transmembrane region" description="Helical" evidence="1">
    <location>
        <begin position="42"/>
        <end position="64"/>
    </location>
</feature>
<organism evidence="2 3">
    <name type="scientific">Desulfuribacillus stibiiarsenatis</name>
    <dbReference type="NCBI Taxonomy" id="1390249"/>
    <lineage>
        <taxon>Bacteria</taxon>
        <taxon>Bacillati</taxon>
        <taxon>Bacillota</taxon>
        <taxon>Desulfuribacillia</taxon>
        <taxon>Desulfuribacillales</taxon>
        <taxon>Desulfuribacillaceae</taxon>
        <taxon>Desulfuribacillus</taxon>
    </lineage>
</organism>
<proteinExistence type="predicted"/>
<dbReference type="STRING" id="1390249.BHU72_08050"/>
<reference evidence="2 3" key="1">
    <citation type="submission" date="2016-09" db="EMBL/GenBank/DDBJ databases">
        <title>Desulfuribacillus arsenicus sp. nov., an obligately anaerobic, dissimilatory arsenic- and antimonate-reducing bacterium isolated from anoxic sediments.</title>
        <authorList>
            <person name="Abin C.A."/>
            <person name="Hollibaugh J.T."/>
        </authorList>
    </citation>
    <scope>NUCLEOTIDE SEQUENCE [LARGE SCALE GENOMIC DNA]</scope>
    <source>
        <strain evidence="2 3">MLFW-2</strain>
    </source>
</reference>
<evidence type="ECO:0000313" key="3">
    <source>
        <dbReference type="Proteomes" id="UP000095255"/>
    </source>
</evidence>
<comment type="caution">
    <text evidence="2">The sequence shown here is derived from an EMBL/GenBank/DDBJ whole genome shotgun (WGS) entry which is preliminary data.</text>
</comment>
<keyword evidence="1" id="KW-1133">Transmembrane helix</keyword>